<dbReference type="RefSeq" id="WP_169553067.1">
    <property type="nucleotide sequence ID" value="NZ_CP051677.1"/>
</dbReference>
<sequence length="45" mass="4577">MQVDYQEITAVEAKEIAGGSLLGELVDAAIAAAAEALHRLAGPNV</sequence>
<reference evidence="1 2" key="1">
    <citation type="submission" date="2020-04" db="EMBL/GenBank/DDBJ databases">
        <title>Genome sequencing of novel species.</title>
        <authorList>
            <person name="Heo J."/>
            <person name="Kim S.-J."/>
            <person name="Kim J.-S."/>
            <person name="Hong S.-B."/>
            <person name="Kwon S.-W."/>
        </authorList>
    </citation>
    <scope>NUCLEOTIDE SEQUENCE [LARGE SCALE GENOMIC DNA]</scope>
    <source>
        <strain evidence="1 2">CJU-R4</strain>
    </source>
</reference>
<keyword evidence="2" id="KW-1185">Reference proteome</keyword>
<dbReference type="AlphaFoldDB" id="A0A7L5DWN1"/>
<evidence type="ECO:0000313" key="1">
    <source>
        <dbReference type="EMBL" id="QJD81048.1"/>
    </source>
</evidence>
<gene>
    <name evidence="1" type="ORF">HH216_23445</name>
</gene>
<proteinExistence type="predicted"/>
<name>A0A7L5DWN1_9BACT</name>
<dbReference type="KEGG" id="srho:HH216_23445"/>
<dbReference type="Proteomes" id="UP000501128">
    <property type="component" value="Chromosome"/>
</dbReference>
<protein>
    <submittedName>
        <fullName evidence="1">Uncharacterized protein</fullName>
    </submittedName>
</protein>
<organism evidence="1 2">
    <name type="scientific">Spirosoma rhododendri</name>
    <dbReference type="NCBI Taxonomy" id="2728024"/>
    <lineage>
        <taxon>Bacteria</taxon>
        <taxon>Pseudomonadati</taxon>
        <taxon>Bacteroidota</taxon>
        <taxon>Cytophagia</taxon>
        <taxon>Cytophagales</taxon>
        <taxon>Cytophagaceae</taxon>
        <taxon>Spirosoma</taxon>
    </lineage>
</organism>
<evidence type="ECO:0000313" key="2">
    <source>
        <dbReference type="Proteomes" id="UP000501128"/>
    </source>
</evidence>
<dbReference type="EMBL" id="CP051677">
    <property type="protein sequence ID" value="QJD81048.1"/>
    <property type="molecule type" value="Genomic_DNA"/>
</dbReference>
<accession>A0A7L5DWN1</accession>